<feature type="region of interest" description="Disordered" evidence="1">
    <location>
        <begin position="553"/>
        <end position="572"/>
    </location>
</feature>
<evidence type="ECO:0000313" key="3">
    <source>
        <dbReference type="Proteomes" id="UP001605036"/>
    </source>
</evidence>
<feature type="compositionally biased region" description="Acidic residues" evidence="1">
    <location>
        <begin position="723"/>
        <end position="732"/>
    </location>
</feature>
<feature type="compositionally biased region" description="Basic and acidic residues" evidence="1">
    <location>
        <begin position="733"/>
        <end position="755"/>
    </location>
</feature>
<keyword evidence="3" id="KW-1185">Reference proteome</keyword>
<feature type="compositionally biased region" description="Acidic residues" evidence="1">
    <location>
        <begin position="687"/>
        <end position="697"/>
    </location>
</feature>
<feature type="compositionally biased region" description="Basic and acidic residues" evidence="1">
    <location>
        <begin position="794"/>
        <end position="806"/>
    </location>
</feature>
<gene>
    <name evidence="2" type="ORF">R1flu_012153</name>
</gene>
<feature type="compositionally biased region" description="Basic and acidic residues" evidence="1">
    <location>
        <begin position="553"/>
        <end position="562"/>
    </location>
</feature>
<comment type="caution">
    <text evidence="2">The sequence shown here is derived from an EMBL/GenBank/DDBJ whole genome shotgun (WGS) entry which is preliminary data.</text>
</comment>
<feature type="region of interest" description="Disordered" evidence="1">
    <location>
        <begin position="1"/>
        <end position="39"/>
    </location>
</feature>
<feature type="compositionally biased region" description="Pro residues" evidence="1">
    <location>
        <begin position="24"/>
        <end position="33"/>
    </location>
</feature>
<evidence type="ECO:0000256" key="1">
    <source>
        <dbReference type="SAM" id="MobiDB-lite"/>
    </source>
</evidence>
<feature type="compositionally biased region" description="Basic and acidic residues" evidence="1">
    <location>
        <begin position="836"/>
        <end position="863"/>
    </location>
</feature>
<organism evidence="2 3">
    <name type="scientific">Riccia fluitans</name>
    <dbReference type="NCBI Taxonomy" id="41844"/>
    <lineage>
        <taxon>Eukaryota</taxon>
        <taxon>Viridiplantae</taxon>
        <taxon>Streptophyta</taxon>
        <taxon>Embryophyta</taxon>
        <taxon>Marchantiophyta</taxon>
        <taxon>Marchantiopsida</taxon>
        <taxon>Marchantiidae</taxon>
        <taxon>Marchantiales</taxon>
        <taxon>Ricciaceae</taxon>
        <taxon>Riccia</taxon>
    </lineage>
</organism>
<reference evidence="2 3" key="1">
    <citation type="submission" date="2024-09" db="EMBL/GenBank/DDBJ databases">
        <title>Chromosome-scale assembly of Riccia fluitans.</title>
        <authorList>
            <person name="Paukszto L."/>
            <person name="Sawicki J."/>
            <person name="Karawczyk K."/>
            <person name="Piernik-Szablinska J."/>
            <person name="Szczecinska M."/>
            <person name="Mazdziarz M."/>
        </authorList>
    </citation>
    <scope>NUCLEOTIDE SEQUENCE [LARGE SCALE GENOMIC DNA]</scope>
    <source>
        <strain evidence="2">Rf_01</strain>
        <tissue evidence="2">Aerial parts of the thallus</tissue>
    </source>
</reference>
<proteinExistence type="predicted"/>
<sequence>MSESATTESEESVETLPKVVTPTTKPPPPPVFKPSPATDNDTYFDRYFKPLNGDIIISNKLEYEPKDPKAKKSKKGHPPPPPVLTKRAVALYNDEFDQMQLRPGDFILRRGMFELHKKPGAGYQEIHEWCWKDVDMATIHVYWPNFHSKANWFKVARFPLVYSLGPILDPDVFRTCRDFKEDPNMKESTGDIIIRRLKIQDPTRPWGWTFDAWQLQEYWDEKTLLTGDIVVQACGKYFQPFKGSWEEKEPIFKLKEALFRMEVDCAWRDPGSVKKWYYGGQDVFCYKVKVNDPSITQERFRAVPKPGDILITQGENLLRPLCDKNYSKGGYVQMYNDKRFFYPGDPPLKAVNVKGAGNMAIRFGHFDRHWHWTPLPCLQLFHFHEKECAWYTLGPVLLTYKWMVAPDYRFEQRPLELNSVVHSLIPKEGDIIIRKPRPPAPKLPNPLIEKELRTDSYFQDARSQSKLDPFWERIMKIVPYNSKAIWKSPLVQGDCLLRAGIEPAGPLSTAKYNATAELYMLVLDHWGRLVWIFRGYDKVFFGDPQVELYYDDRLPQDNETKPELGPNRDLSIPSQVPRLVSTRFRPSANLKRRVDDVLIERSVWNNPGSRMVSPGEFRYLITLHEPDELPYMEEIPSKQERDVQNEELWIPYQEDNNEKPKRKESKSRGEDDKNKRTNKEESSTEGPQEDYKEEEQPPEVPKDINGKDVQPGLAFSTQFSQEVIDDEFDDEDEHRKLNQEEKSIPSLGKEVESRKASTKQEAMLRAQQVQEEEEKANQELSNKQNTGRKRSRIWNKEVESRKDSAQHEVILTAQHPNQDEKPNQIKTRNPSAKNEAILKEQHTDEEQKSNQVESKKVSSKHEAIMSQQNIIEEKSNELESRKASTKHESILRMQNPNQEEKSTQIESRKASTKQEAKILNEEEMSKQMETRKTSTKQEASILNEEEKSKQMETRKASTKQQAILKAQNLQDEGKSNEESTTVMTTN</sequence>
<accession>A0ABD1ZA50</accession>
<dbReference type="Proteomes" id="UP001605036">
    <property type="component" value="Unassembled WGS sequence"/>
</dbReference>
<feature type="compositionally biased region" description="Basic and acidic residues" evidence="1">
    <location>
        <begin position="944"/>
        <end position="955"/>
    </location>
</feature>
<feature type="compositionally biased region" description="Low complexity" evidence="1">
    <location>
        <begin position="14"/>
        <end position="23"/>
    </location>
</feature>
<name>A0ABD1ZA50_9MARC</name>
<feature type="region of interest" description="Disordered" evidence="1">
    <location>
        <begin position="637"/>
        <end position="986"/>
    </location>
</feature>
<feature type="compositionally biased region" description="Basic and acidic residues" evidence="1">
    <location>
        <begin position="898"/>
        <end position="932"/>
    </location>
</feature>
<feature type="compositionally biased region" description="Basic and acidic residues" evidence="1">
    <location>
        <begin position="871"/>
        <end position="890"/>
    </location>
</feature>
<dbReference type="EMBL" id="JBHFFA010000002">
    <property type="protein sequence ID" value="KAL2644566.1"/>
    <property type="molecule type" value="Genomic_DNA"/>
</dbReference>
<evidence type="ECO:0000313" key="2">
    <source>
        <dbReference type="EMBL" id="KAL2644566.1"/>
    </source>
</evidence>
<feature type="compositionally biased region" description="Basic and acidic residues" evidence="1">
    <location>
        <begin position="656"/>
        <end position="682"/>
    </location>
</feature>
<protein>
    <submittedName>
        <fullName evidence="2">Uncharacterized protein</fullName>
    </submittedName>
</protein>
<dbReference type="AlphaFoldDB" id="A0ABD1ZA50"/>